<feature type="transmembrane region" description="Helical" evidence="2">
    <location>
        <begin position="33"/>
        <end position="55"/>
    </location>
</feature>
<feature type="compositionally biased region" description="Low complexity" evidence="1">
    <location>
        <begin position="76"/>
        <end position="87"/>
    </location>
</feature>
<name>A0A1I7UV97_9PELO</name>
<reference evidence="4" key="1">
    <citation type="submission" date="2016-11" db="UniProtKB">
        <authorList>
            <consortium name="WormBaseParasite"/>
        </authorList>
    </citation>
    <scope>IDENTIFICATION</scope>
</reference>
<feature type="compositionally biased region" description="Basic residues" evidence="1">
    <location>
        <begin position="88"/>
        <end position="97"/>
    </location>
</feature>
<proteinExistence type="predicted"/>
<protein>
    <submittedName>
        <fullName evidence="4">Synaptotagmin</fullName>
    </submittedName>
</protein>
<dbReference type="Proteomes" id="UP000095282">
    <property type="component" value="Unplaced"/>
</dbReference>
<keyword evidence="2" id="KW-0472">Membrane</keyword>
<evidence type="ECO:0000256" key="1">
    <source>
        <dbReference type="SAM" id="MobiDB-lite"/>
    </source>
</evidence>
<evidence type="ECO:0000313" key="3">
    <source>
        <dbReference type="Proteomes" id="UP000095282"/>
    </source>
</evidence>
<keyword evidence="2" id="KW-0812">Transmembrane</keyword>
<accession>A0A1I7UV97</accession>
<feature type="region of interest" description="Disordered" evidence="1">
    <location>
        <begin position="74"/>
        <end position="97"/>
    </location>
</feature>
<sequence length="97" mass="10137">MFCKVHSNAGPCLWLLNYTTTPVSSTSTSNAPMIVGIVAGVISLLVVGIIVYFCFCRAKKAPVQGMDGVVVEGKSKASTGSSTGTTKSKTKKTVSKY</sequence>
<evidence type="ECO:0000313" key="4">
    <source>
        <dbReference type="WBParaSite" id="Csp11.Scaffold630.g19690.t1"/>
    </source>
</evidence>
<keyword evidence="3" id="KW-1185">Reference proteome</keyword>
<dbReference type="WBParaSite" id="Csp11.Scaffold630.g19690.t1">
    <property type="protein sequence ID" value="Csp11.Scaffold630.g19690.t1"/>
    <property type="gene ID" value="Csp11.Scaffold630.g19690"/>
</dbReference>
<organism evidence="3 4">
    <name type="scientific">Caenorhabditis tropicalis</name>
    <dbReference type="NCBI Taxonomy" id="1561998"/>
    <lineage>
        <taxon>Eukaryota</taxon>
        <taxon>Metazoa</taxon>
        <taxon>Ecdysozoa</taxon>
        <taxon>Nematoda</taxon>
        <taxon>Chromadorea</taxon>
        <taxon>Rhabditida</taxon>
        <taxon>Rhabditina</taxon>
        <taxon>Rhabditomorpha</taxon>
        <taxon>Rhabditoidea</taxon>
        <taxon>Rhabditidae</taxon>
        <taxon>Peloderinae</taxon>
        <taxon>Caenorhabditis</taxon>
    </lineage>
</organism>
<keyword evidence="2" id="KW-1133">Transmembrane helix</keyword>
<dbReference type="AlphaFoldDB" id="A0A1I7UV97"/>
<evidence type="ECO:0000256" key="2">
    <source>
        <dbReference type="SAM" id="Phobius"/>
    </source>
</evidence>